<evidence type="ECO:0000313" key="5">
    <source>
        <dbReference type="Proteomes" id="UP001168877"/>
    </source>
</evidence>
<dbReference type="PANTHER" id="PTHR45966:SF12">
    <property type="entry name" value="GDSL ESTERASE_LIPASE 1-LIKE ISOFORM X2"/>
    <property type="match status" value="1"/>
</dbReference>
<evidence type="ECO:0000256" key="2">
    <source>
        <dbReference type="ARBA" id="ARBA00022729"/>
    </source>
</evidence>
<reference evidence="4" key="1">
    <citation type="journal article" date="2022" name="Plant J.">
        <title>Strategies of tolerance reflected in two North American maple genomes.</title>
        <authorList>
            <person name="McEvoy S.L."/>
            <person name="Sezen U.U."/>
            <person name="Trouern-Trend A."/>
            <person name="McMahon S.M."/>
            <person name="Schaberg P.G."/>
            <person name="Yang J."/>
            <person name="Wegrzyn J.L."/>
            <person name="Swenson N.G."/>
        </authorList>
    </citation>
    <scope>NUCLEOTIDE SEQUENCE</scope>
    <source>
        <strain evidence="4">NS2018</strain>
    </source>
</reference>
<dbReference type="FunFam" id="3.40.50.1110:FF:000003">
    <property type="entry name" value="GDSL esterase/lipase APG"/>
    <property type="match status" value="2"/>
</dbReference>
<comment type="similarity">
    <text evidence="1">Belongs to the 'GDSL' lipolytic enzyme family.</text>
</comment>
<reference evidence="4" key="2">
    <citation type="submission" date="2023-06" db="EMBL/GenBank/DDBJ databases">
        <authorList>
            <person name="Swenson N.G."/>
            <person name="Wegrzyn J.L."/>
            <person name="Mcevoy S.L."/>
        </authorList>
    </citation>
    <scope>NUCLEOTIDE SEQUENCE</scope>
    <source>
        <strain evidence="4">NS2018</strain>
        <tissue evidence="4">Leaf</tissue>
    </source>
</reference>
<accession>A0AA39SVI1</accession>
<comment type="caution">
    <text evidence="4">The sequence shown here is derived from an EMBL/GenBank/DDBJ whole genome shotgun (WGS) entry which is preliminary data.</text>
</comment>
<dbReference type="EMBL" id="JAUESC010000004">
    <property type="protein sequence ID" value="KAK0598055.1"/>
    <property type="molecule type" value="Genomic_DNA"/>
</dbReference>
<dbReference type="CDD" id="cd01837">
    <property type="entry name" value="SGNH_plant_lipase_like"/>
    <property type="match status" value="2"/>
</dbReference>
<keyword evidence="5" id="KW-1185">Reference proteome</keyword>
<dbReference type="InterPro" id="IPR044552">
    <property type="entry name" value="GLIP1-5/GLL25"/>
</dbReference>
<dbReference type="AlphaFoldDB" id="A0AA39SVI1"/>
<gene>
    <name evidence="4" type="ORF">LWI29_031138</name>
</gene>
<evidence type="ECO:0000313" key="4">
    <source>
        <dbReference type="EMBL" id="KAK0598055.1"/>
    </source>
</evidence>
<dbReference type="InterPro" id="IPR001087">
    <property type="entry name" value="GDSL"/>
</dbReference>
<dbReference type="Pfam" id="PF00657">
    <property type="entry name" value="Lipase_GDSL"/>
    <property type="match status" value="2"/>
</dbReference>
<organism evidence="4 5">
    <name type="scientific">Acer saccharum</name>
    <name type="common">Sugar maple</name>
    <dbReference type="NCBI Taxonomy" id="4024"/>
    <lineage>
        <taxon>Eukaryota</taxon>
        <taxon>Viridiplantae</taxon>
        <taxon>Streptophyta</taxon>
        <taxon>Embryophyta</taxon>
        <taxon>Tracheophyta</taxon>
        <taxon>Spermatophyta</taxon>
        <taxon>Magnoliopsida</taxon>
        <taxon>eudicotyledons</taxon>
        <taxon>Gunneridae</taxon>
        <taxon>Pentapetalae</taxon>
        <taxon>rosids</taxon>
        <taxon>malvids</taxon>
        <taxon>Sapindales</taxon>
        <taxon>Sapindaceae</taxon>
        <taxon>Hippocastanoideae</taxon>
        <taxon>Acereae</taxon>
        <taxon>Acer</taxon>
    </lineage>
</organism>
<name>A0AA39SVI1_ACESA</name>
<dbReference type="Gene3D" id="3.40.50.1110">
    <property type="entry name" value="SGNH hydrolase"/>
    <property type="match status" value="2"/>
</dbReference>
<feature type="signal peptide" evidence="3">
    <location>
        <begin position="1"/>
        <end position="20"/>
    </location>
</feature>
<dbReference type="InterPro" id="IPR035669">
    <property type="entry name" value="SGNH_plant_lipase-like"/>
</dbReference>
<sequence length="737" mass="81565">MANPSHMLFVIGLCVSVTLLNPFTCYANYYFFIFGDSLYDPGNNQYVSQGYIPAYHKPYGTTFFNHSTGRFSDGRVVPDFIAANLNLPFIPPYLEPGANFTNGASFASAGAGVLDTNPEAIYFGKQVEMLKNLSLNWKAELGDDEASKRLASAVYLISMAGDDYFAYITQYPNSTQSQQLIFIDSVLDNFTKYIKDIYNIGGRKFMIQTVAPIGCLPMMKQTYNLNLGDACAGRPLTLAKLHNSQLVIALEELQTNLTGSVFSLFDYHRAMGDRIDNPAKFGFREGGVACCGTGSHRADSCGEETGDYEICFNPHEYVFFDGGHNTEKANYQMADLMWTGGPDNMASPHTIKDLFDLEILPTATTKISSRKSGRGFNNQERLCVSVTLLNPFTCCADNYFFILGDSLYDVGNNQYIAEPGTYLPQYHKPYGTTFLNHATGRYSDGRAPPDFIASKLNMSFIPPILEPEADFTNGASFASGGAGVFDNSTQAIYFGKQVELFKNLSLKWKAELGEEEANKRLANAVYLISICGNDYFRFSTNFPHSNQSEQLEYIDTVLVEFKKEIKNMYNIGGRKFMIQNVSPLGCLPRHKEKYNISTDVCAGRSLVLTKLHNSQLIIALEELKSSLTGSVFSHFDYHKATGDRINDPAKYGFKEGGTACCGVGSHRGSGCGDVTNDYELCFNPNEYVWFDGAHHSDKANGQLAELMWNGGPDNVVSPHTIKDLFDLEILPAATTTT</sequence>
<evidence type="ECO:0000256" key="1">
    <source>
        <dbReference type="ARBA" id="ARBA00008668"/>
    </source>
</evidence>
<protein>
    <submittedName>
        <fullName evidence="4">Uncharacterized protein</fullName>
    </submittedName>
</protein>
<feature type="chain" id="PRO_5041460073" evidence="3">
    <location>
        <begin position="21"/>
        <end position="737"/>
    </location>
</feature>
<dbReference type="Proteomes" id="UP001168877">
    <property type="component" value="Unassembled WGS sequence"/>
</dbReference>
<keyword evidence="2 3" id="KW-0732">Signal</keyword>
<dbReference type="InterPro" id="IPR036514">
    <property type="entry name" value="SGNH_hydro_sf"/>
</dbReference>
<proteinExistence type="inferred from homology"/>
<dbReference type="PANTHER" id="PTHR45966">
    <property type="entry name" value="GDSL-LIKE LIPASE/ACYLHYDROLASE"/>
    <property type="match status" value="1"/>
</dbReference>
<evidence type="ECO:0000256" key="3">
    <source>
        <dbReference type="SAM" id="SignalP"/>
    </source>
</evidence>
<dbReference type="GO" id="GO:0016298">
    <property type="term" value="F:lipase activity"/>
    <property type="evidence" value="ECO:0007669"/>
    <property type="project" value="TreeGrafter"/>
</dbReference>